<gene>
    <name evidence="1" type="ORF">WJX84_003624</name>
</gene>
<evidence type="ECO:0000313" key="1">
    <source>
        <dbReference type="EMBL" id="KAK9861851.1"/>
    </source>
</evidence>
<protein>
    <submittedName>
        <fullName evidence="1">Uncharacterized protein</fullName>
    </submittedName>
</protein>
<accession>A0AAW1SWS2</accession>
<evidence type="ECO:0000313" key="2">
    <source>
        <dbReference type="Proteomes" id="UP001485043"/>
    </source>
</evidence>
<proteinExistence type="predicted"/>
<dbReference type="Proteomes" id="UP001485043">
    <property type="component" value="Unassembled WGS sequence"/>
</dbReference>
<sequence length="70" mass="7606">MATTSQPWMAGGKSPGSFVPCASKRKSHLRRQMLSIGASGGLEHFSPEVDEEDLANLQWQTGRVRFIGSS</sequence>
<dbReference type="AlphaFoldDB" id="A0AAW1SWS2"/>
<keyword evidence="2" id="KW-1185">Reference proteome</keyword>
<reference evidence="1 2" key="1">
    <citation type="journal article" date="2024" name="Nat. Commun.">
        <title>Phylogenomics reveals the evolutionary origins of lichenization in chlorophyte algae.</title>
        <authorList>
            <person name="Puginier C."/>
            <person name="Libourel C."/>
            <person name="Otte J."/>
            <person name="Skaloud P."/>
            <person name="Haon M."/>
            <person name="Grisel S."/>
            <person name="Petersen M."/>
            <person name="Berrin J.G."/>
            <person name="Delaux P.M."/>
            <person name="Dal Grande F."/>
            <person name="Keller J."/>
        </authorList>
    </citation>
    <scope>NUCLEOTIDE SEQUENCE [LARGE SCALE GENOMIC DNA]</scope>
    <source>
        <strain evidence="1 2">SAG 2523</strain>
    </source>
</reference>
<dbReference type="EMBL" id="JALJOV010000692">
    <property type="protein sequence ID" value="KAK9861851.1"/>
    <property type="molecule type" value="Genomic_DNA"/>
</dbReference>
<name>A0AAW1SWS2_9CHLO</name>
<comment type="caution">
    <text evidence="1">The sequence shown here is derived from an EMBL/GenBank/DDBJ whole genome shotgun (WGS) entry which is preliminary data.</text>
</comment>
<organism evidence="1 2">
    <name type="scientific">Apatococcus fuscideae</name>
    <dbReference type="NCBI Taxonomy" id="2026836"/>
    <lineage>
        <taxon>Eukaryota</taxon>
        <taxon>Viridiplantae</taxon>
        <taxon>Chlorophyta</taxon>
        <taxon>core chlorophytes</taxon>
        <taxon>Trebouxiophyceae</taxon>
        <taxon>Chlorellales</taxon>
        <taxon>Chlorellaceae</taxon>
        <taxon>Apatococcus</taxon>
    </lineage>
</organism>